<keyword evidence="3" id="KW-1185">Reference proteome</keyword>
<keyword evidence="2" id="KW-0413">Isomerase</keyword>
<protein>
    <submittedName>
        <fullName evidence="2">Enoyl-hydratase isomerase family</fullName>
    </submittedName>
</protein>
<dbReference type="InterPro" id="IPR050317">
    <property type="entry name" value="Plant_Fungal_Acyltransferase"/>
</dbReference>
<dbReference type="EMBL" id="JANBVO010000010">
    <property type="protein sequence ID" value="KAJ9149250.1"/>
    <property type="molecule type" value="Genomic_DNA"/>
</dbReference>
<dbReference type="PANTHER" id="PTHR31642">
    <property type="entry name" value="TRICHOTHECENE 3-O-ACETYLTRANSFERASE"/>
    <property type="match status" value="1"/>
</dbReference>
<gene>
    <name evidence="2" type="ORF">NKR23_g4316</name>
</gene>
<dbReference type="AlphaFoldDB" id="A0AA38RRM2"/>
<name>A0AA38RRM2_9PEZI</name>
<dbReference type="Pfam" id="PF02458">
    <property type="entry name" value="Transferase"/>
    <property type="match status" value="1"/>
</dbReference>
<dbReference type="Proteomes" id="UP001174694">
    <property type="component" value="Unassembled WGS sequence"/>
</dbReference>
<evidence type="ECO:0000313" key="3">
    <source>
        <dbReference type="Proteomes" id="UP001174694"/>
    </source>
</evidence>
<keyword evidence="1" id="KW-0808">Transferase</keyword>
<evidence type="ECO:0000256" key="1">
    <source>
        <dbReference type="ARBA" id="ARBA00022679"/>
    </source>
</evidence>
<evidence type="ECO:0000313" key="2">
    <source>
        <dbReference type="EMBL" id="KAJ9149250.1"/>
    </source>
</evidence>
<dbReference type="InterPro" id="IPR023213">
    <property type="entry name" value="CAT-like_dom_sf"/>
</dbReference>
<dbReference type="GO" id="GO:0016853">
    <property type="term" value="F:isomerase activity"/>
    <property type="evidence" value="ECO:0007669"/>
    <property type="project" value="UniProtKB-KW"/>
</dbReference>
<accession>A0AA38RRM2</accession>
<proteinExistence type="predicted"/>
<dbReference type="GO" id="GO:0016747">
    <property type="term" value="F:acyltransferase activity, transferring groups other than amino-acyl groups"/>
    <property type="evidence" value="ECO:0007669"/>
    <property type="project" value="TreeGrafter"/>
</dbReference>
<dbReference type="Gene3D" id="3.30.559.10">
    <property type="entry name" value="Chloramphenicol acetyltransferase-like domain"/>
    <property type="match status" value="2"/>
</dbReference>
<dbReference type="PANTHER" id="PTHR31642:SF310">
    <property type="entry name" value="FATTY ALCOHOL:CAFFEOYL-COA ACYLTRANSFERASE"/>
    <property type="match status" value="1"/>
</dbReference>
<sequence length="470" mass="51986">MGSLQTVSDVPELTALERVGPRGYLRYVFPMRLTDDYVIDEVAKVLRDGYETTCRRIAIMACEAVPDPDAKQAGVLKVQKLPDGEFGDVLVKDLREPGAYPFTYAELKAKHFAVSAFDGDKLLRCGIWPLPGQRVPISLAQANFIRGGVLLTWCVLHMVGDGNTYLTWTKVWAEECRRRQGLEITKPFVIDDAMVADRERVMKPSGGNKGRVEDHPEYTVLPFTPVGPPPQMLSTTHRGQVFYFSPASLAVLKAEASPTNATKPTDQAWISSHDAFSALVWRTTVAIQSPIESLDDGDDPVSVFNIAVDGRQRTDPPVHPNTLGCWLEYVSVSAPVRQILGTHSLADLAVAVRKEMLLRLNNQFTDDVVALVDQLEDVNRLVPTAFFDLLGKNCVLTSWATFELYDVEWGPMLGGRIEAVRCPNNGILPGCQVILPTLPDGGIELLVGTEGEFLHRLSNDPLWMKFAEAR</sequence>
<organism evidence="2 3">
    <name type="scientific">Pleurostoma richardsiae</name>
    <dbReference type="NCBI Taxonomy" id="41990"/>
    <lineage>
        <taxon>Eukaryota</taxon>
        <taxon>Fungi</taxon>
        <taxon>Dikarya</taxon>
        <taxon>Ascomycota</taxon>
        <taxon>Pezizomycotina</taxon>
        <taxon>Sordariomycetes</taxon>
        <taxon>Sordariomycetidae</taxon>
        <taxon>Calosphaeriales</taxon>
        <taxon>Pleurostomataceae</taxon>
        <taxon>Pleurostoma</taxon>
    </lineage>
</organism>
<comment type="caution">
    <text evidence="2">The sequence shown here is derived from an EMBL/GenBank/DDBJ whole genome shotgun (WGS) entry which is preliminary data.</text>
</comment>
<dbReference type="GO" id="GO:0044550">
    <property type="term" value="P:secondary metabolite biosynthetic process"/>
    <property type="evidence" value="ECO:0007669"/>
    <property type="project" value="TreeGrafter"/>
</dbReference>
<reference evidence="2" key="1">
    <citation type="submission" date="2022-07" db="EMBL/GenBank/DDBJ databases">
        <title>Fungi with potential for degradation of polypropylene.</title>
        <authorList>
            <person name="Gostincar C."/>
        </authorList>
    </citation>
    <scope>NUCLEOTIDE SEQUENCE</scope>
    <source>
        <strain evidence="2">EXF-13308</strain>
    </source>
</reference>